<organism evidence="6 7">
    <name type="scientific">Massilia cellulosiltytica</name>
    <dbReference type="NCBI Taxonomy" id="2683234"/>
    <lineage>
        <taxon>Bacteria</taxon>
        <taxon>Pseudomonadati</taxon>
        <taxon>Pseudomonadota</taxon>
        <taxon>Betaproteobacteria</taxon>
        <taxon>Burkholderiales</taxon>
        <taxon>Oxalobacteraceae</taxon>
        <taxon>Telluria group</taxon>
        <taxon>Massilia</taxon>
    </lineage>
</organism>
<dbReference type="InterPro" id="IPR000962">
    <property type="entry name" value="Znf_DskA_TraR"/>
</dbReference>
<dbReference type="GO" id="GO:0008270">
    <property type="term" value="F:zinc ion binding"/>
    <property type="evidence" value="ECO:0007669"/>
    <property type="project" value="UniProtKB-KW"/>
</dbReference>
<evidence type="ECO:0000313" key="7">
    <source>
        <dbReference type="Proteomes" id="UP000443353"/>
    </source>
</evidence>
<dbReference type="AlphaFoldDB" id="A0A7X3FYN8"/>
<feature type="domain" description="Zinc finger DksA/TraR C4-type" evidence="5">
    <location>
        <begin position="82"/>
        <end position="117"/>
    </location>
</feature>
<keyword evidence="2" id="KW-0863">Zinc-finger</keyword>
<dbReference type="SUPFAM" id="SSF57716">
    <property type="entry name" value="Glucocorticoid receptor-like (DNA-binding domain)"/>
    <property type="match status" value="1"/>
</dbReference>
<dbReference type="EMBL" id="WSES01000003">
    <property type="protein sequence ID" value="MVW60343.1"/>
    <property type="molecule type" value="Genomic_DNA"/>
</dbReference>
<dbReference type="PANTHER" id="PTHR33823">
    <property type="entry name" value="RNA POLYMERASE-BINDING TRANSCRIPTION FACTOR DKSA-RELATED"/>
    <property type="match status" value="1"/>
</dbReference>
<proteinExistence type="predicted"/>
<dbReference type="Gene3D" id="1.20.120.910">
    <property type="entry name" value="DksA, coiled-coil domain"/>
    <property type="match status" value="1"/>
</dbReference>
<evidence type="ECO:0000259" key="5">
    <source>
        <dbReference type="Pfam" id="PF01258"/>
    </source>
</evidence>
<dbReference type="Pfam" id="PF01258">
    <property type="entry name" value="zf-dskA_traR"/>
    <property type="match status" value="1"/>
</dbReference>
<evidence type="ECO:0000256" key="4">
    <source>
        <dbReference type="PROSITE-ProRule" id="PRU00510"/>
    </source>
</evidence>
<name>A0A7X3FYN8_9BURK</name>
<dbReference type="Proteomes" id="UP000443353">
    <property type="component" value="Unassembled WGS sequence"/>
</dbReference>
<evidence type="ECO:0000313" key="6">
    <source>
        <dbReference type="EMBL" id="MVW60343.1"/>
    </source>
</evidence>
<keyword evidence="1" id="KW-0479">Metal-binding</keyword>
<reference evidence="6 7" key="1">
    <citation type="submission" date="2019-12" db="EMBL/GenBank/DDBJ databases">
        <authorList>
            <person name="Li C."/>
            <person name="Zhao J."/>
        </authorList>
    </citation>
    <scope>NUCLEOTIDE SEQUENCE [LARGE SCALE GENOMIC DNA]</scope>
    <source>
        <strain evidence="6 7">NEAU-DD11</strain>
    </source>
</reference>
<evidence type="ECO:0000256" key="1">
    <source>
        <dbReference type="ARBA" id="ARBA00022723"/>
    </source>
</evidence>
<protein>
    <submittedName>
        <fullName evidence="6">TraR/DksA family transcriptional regulator</fullName>
    </submittedName>
</protein>
<dbReference type="SUPFAM" id="SSF109635">
    <property type="entry name" value="DnaK suppressor protein DksA, alpha-hairpin domain"/>
    <property type="match status" value="1"/>
</dbReference>
<dbReference type="InterPro" id="IPR020458">
    <property type="entry name" value="Znf_DskA_TraR_CS"/>
</dbReference>
<comment type="caution">
    <text evidence="6">The sequence shown here is derived from an EMBL/GenBank/DDBJ whole genome shotgun (WGS) entry which is preliminary data.</text>
</comment>
<dbReference type="RefSeq" id="WP_082577706.1">
    <property type="nucleotide sequence ID" value="NZ_WSES01000003.1"/>
</dbReference>
<keyword evidence="3" id="KW-0862">Zinc</keyword>
<evidence type="ECO:0000256" key="3">
    <source>
        <dbReference type="ARBA" id="ARBA00022833"/>
    </source>
</evidence>
<dbReference type="PANTHER" id="PTHR33823:SF4">
    <property type="entry name" value="GENERAL STRESS PROTEIN 16O"/>
    <property type="match status" value="1"/>
</dbReference>
<accession>A0A7X3FYN8</accession>
<feature type="zinc finger region" description="dksA C4-type" evidence="4">
    <location>
        <begin position="87"/>
        <end position="111"/>
    </location>
</feature>
<gene>
    <name evidence="6" type="ORF">GPY61_10410</name>
</gene>
<dbReference type="PROSITE" id="PS01102">
    <property type="entry name" value="ZF_DKSA_1"/>
    <property type="match status" value="1"/>
</dbReference>
<evidence type="ECO:0000256" key="2">
    <source>
        <dbReference type="ARBA" id="ARBA00022771"/>
    </source>
</evidence>
<sequence length="118" mass="13110">MESLTPEQLALLKTMLEQRLAALSSIEEPHPDAGELPVEDVETSPLDRATVRLLNDLSREAAGHHSAEMRQLRQALARIEDGSYGYCEDCGQPIGASRLLARPEARLCIDCQTRAERR</sequence>
<dbReference type="InterPro" id="IPR037187">
    <property type="entry name" value="DnaK_N"/>
</dbReference>
<keyword evidence="7" id="KW-1185">Reference proteome</keyword>
<dbReference type="PROSITE" id="PS51128">
    <property type="entry name" value="ZF_DKSA_2"/>
    <property type="match status" value="1"/>
</dbReference>